<dbReference type="SMART" id="SM00558">
    <property type="entry name" value="JmjC"/>
    <property type="match status" value="1"/>
</dbReference>
<accession>A0A2K1QH53</accession>
<gene>
    <name evidence="3" type="ORF">CAC42_6696</name>
</gene>
<dbReference type="Pfam" id="PF13621">
    <property type="entry name" value="Cupin_8"/>
    <property type="match status" value="1"/>
</dbReference>
<organism evidence="3 4">
    <name type="scientific">Sphaceloma murrayae</name>
    <dbReference type="NCBI Taxonomy" id="2082308"/>
    <lineage>
        <taxon>Eukaryota</taxon>
        <taxon>Fungi</taxon>
        <taxon>Dikarya</taxon>
        <taxon>Ascomycota</taxon>
        <taxon>Pezizomycotina</taxon>
        <taxon>Dothideomycetes</taxon>
        <taxon>Dothideomycetidae</taxon>
        <taxon>Myriangiales</taxon>
        <taxon>Elsinoaceae</taxon>
        <taxon>Sphaceloma</taxon>
    </lineage>
</organism>
<dbReference type="AlphaFoldDB" id="A0A2K1QH53"/>
<dbReference type="PROSITE" id="PS51184">
    <property type="entry name" value="JMJC"/>
    <property type="match status" value="1"/>
</dbReference>
<dbReference type="STRING" id="2082308.A0A2K1QH53"/>
<dbReference type="InterPro" id="IPR003347">
    <property type="entry name" value="JmjC_dom"/>
</dbReference>
<dbReference type="PANTHER" id="PTHR12461:SF101">
    <property type="entry name" value="TRNA WYBUTOSINE-SYNTHESIZING PROTEIN 4"/>
    <property type="match status" value="1"/>
</dbReference>
<evidence type="ECO:0000313" key="4">
    <source>
        <dbReference type="Proteomes" id="UP000243797"/>
    </source>
</evidence>
<dbReference type="Proteomes" id="UP000243797">
    <property type="component" value="Unassembled WGS sequence"/>
</dbReference>
<dbReference type="SUPFAM" id="SSF51197">
    <property type="entry name" value="Clavaminate synthase-like"/>
    <property type="match status" value="1"/>
</dbReference>
<feature type="region of interest" description="Disordered" evidence="1">
    <location>
        <begin position="102"/>
        <end position="133"/>
    </location>
</feature>
<sequence>MSTDIGEQPKSPRDLATTLAAWIQSQLQPLSDTDVIHACGDASLQVLKGRPDAVKQLAHEKLHAVPFSEVPDCWRRLYEEASLWIAVSILQTSMQAIEPDPRSSVSTVKRCYDGTPKSQSNKTNHKSVHGSNPGQQLPWLAELVRELDMALILTGAPSRRNLIHDIFYRIDQHLDQSFRSPAQDGIPTAFPHSLSQITMHQTIRGADSLSLQAFERHLSRSGGPLLIDDIVAHWPAFSRWSNPSYLHRQTLAGHRLVPVELGRTYTDADWSQQIMPFSEYLLSYLCNPSPERIGYLAQHDLLDQIPSLVKDTITPDLCFADPPDLVPDNVSRQPKVEHPIRNAWLGPRGTISPLHTDPYHNLLCQVVGRKYVRLYAPGETKKLYPRGVDEAGVSMENTSLVDVSLARNLYKEPERAEGEGDDAQKAAFEREFPLFAEAVYQECILQAGQCLYIPVGWWHYVESLEVSFNVSYWFN</sequence>
<dbReference type="InParanoid" id="A0A2K1QH53"/>
<proteinExistence type="predicted"/>
<dbReference type="EMBL" id="NKHZ01000088">
    <property type="protein sequence ID" value="PNS14183.1"/>
    <property type="molecule type" value="Genomic_DNA"/>
</dbReference>
<comment type="caution">
    <text evidence="3">The sequence shown here is derived from an EMBL/GenBank/DDBJ whole genome shotgun (WGS) entry which is preliminary data.</text>
</comment>
<evidence type="ECO:0000259" key="2">
    <source>
        <dbReference type="PROSITE" id="PS51184"/>
    </source>
</evidence>
<dbReference type="OrthoDB" id="47172at2759"/>
<dbReference type="PANTHER" id="PTHR12461">
    <property type="entry name" value="HYPOXIA-INDUCIBLE FACTOR 1 ALPHA INHIBITOR-RELATED"/>
    <property type="match status" value="1"/>
</dbReference>
<dbReference type="InterPro" id="IPR041667">
    <property type="entry name" value="Cupin_8"/>
</dbReference>
<dbReference type="Gene3D" id="2.60.120.650">
    <property type="entry name" value="Cupin"/>
    <property type="match status" value="1"/>
</dbReference>
<evidence type="ECO:0000256" key="1">
    <source>
        <dbReference type="SAM" id="MobiDB-lite"/>
    </source>
</evidence>
<name>A0A2K1QH53_9PEZI</name>
<protein>
    <recommendedName>
        <fullName evidence="2">JmjC domain-containing protein</fullName>
    </recommendedName>
</protein>
<reference evidence="3 4" key="1">
    <citation type="submission" date="2017-06" db="EMBL/GenBank/DDBJ databases">
        <title>Draft genome sequence of a variant of Elsinoe murrayae.</title>
        <authorList>
            <person name="Cheng Q."/>
        </authorList>
    </citation>
    <scope>NUCLEOTIDE SEQUENCE [LARGE SCALE GENOMIC DNA]</scope>
    <source>
        <strain evidence="3 4">CQ-2017a</strain>
    </source>
</reference>
<evidence type="ECO:0000313" key="3">
    <source>
        <dbReference type="EMBL" id="PNS14183.1"/>
    </source>
</evidence>
<feature type="domain" description="JmjC" evidence="2">
    <location>
        <begin position="294"/>
        <end position="475"/>
    </location>
</feature>
<keyword evidence="4" id="KW-1185">Reference proteome</keyword>